<evidence type="ECO:0000313" key="7">
    <source>
        <dbReference type="Proteomes" id="UP000622648"/>
    </source>
</evidence>
<comment type="caution">
    <text evidence="5">The sequence shown here is derived from an EMBL/GenBank/DDBJ whole genome shotgun (WGS) entry which is preliminary data.</text>
</comment>
<keyword evidence="7" id="KW-1185">Reference proteome</keyword>
<dbReference type="PIRSF" id="PIRSF018266">
    <property type="entry name" value="FecR"/>
    <property type="match status" value="1"/>
</dbReference>
<dbReference type="Proteomes" id="UP000295684">
    <property type="component" value="Unassembled WGS sequence"/>
</dbReference>
<keyword evidence="1" id="KW-1133">Transmembrane helix</keyword>
<dbReference type="Gene3D" id="2.60.120.1440">
    <property type="match status" value="1"/>
</dbReference>
<dbReference type="RefSeq" id="WP_132534538.1">
    <property type="nucleotide sequence ID" value="NZ_BMJO01000006.1"/>
</dbReference>
<keyword evidence="1" id="KW-0472">Membrane</keyword>
<dbReference type="AlphaFoldDB" id="A0A4V2RYX9"/>
<dbReference type="InterPro" id="IPR032508">
    <property type="entry name" value="FecR_C"/>
</dbReference>
<evidence type="ECO:0000259" key="2">
    <source>
        <dbReference type="Pfam" id="PF04773"/>
    </source>
</evidence>
<reference evidence="5 6" key="3">
    <citation type="submission" date="2019-03" db="EMBL/GenBank/DDBJ databases">
        <title>Genomic Encyclopedia of Type Strains, Phase IV (KMG-IV): sequencing the most valuable type-strain genomes for metagenomic binning, comparative biology and taxonomic classification.</title>
        <authorList>
            <person name="Goeker M."/>
        </authorList>
    </citation>
    <scope>NUCLEOTIDE SEQUENCE [LARGE SCALE GENOMIC DNA]</scope>
    <source>
        <strain evidence="5 6">DSM 103236</strain>
    </source>
</reference>
<proteinExistence type="predicted"/>
<evidence type="ECO:0000313" key="6">
    <source>
        <dbReference type="Proteomes" id="UP000295684"/>
    </source>
</evidence>
<dbReference type="GO" id="GO:0016989">
    <property type="term" value="F:sigma factor antagonist activity"/>
    <property type="evidence" value="ECO:0007669"/>
    <property type="project" value="TreeGrafter"/>
</dbReference>
<dbReference type="OrthoDB" id="1119382at2"/>
<keyword evidence="1" id="KW-0812">Transmembrane</keyword>
<evidence type="ECO:0000313" key="5">
    <source>
        <dbReference type="EMBL" id="TCO22582.1"/>
    </source>
</evidence>
<dbReference type="PANTHER" id="PTHR30273:SF2">
    <property type="entry name" value="PROTEIN FECR"/>
    <property type="match status" value="1"/>
</dbReference>
<dbReference type="PANTHER" id="PTHR30273">
    <property type="entry name" value="PERIPLASMIC SIGNAL SENSOR AND SIGMA FACTOR ACTIVATOR FECR-RELATED"/>
    <property type="match status" value="1"/>
</dbReference>
<reference evidence="7" key="2">
    <citation type="journal article" date="2019" name="Int. J. Syst. Evol. Microbiol.">
        <title>The Global Catalogue of Microorganisms (GCM) 10K type strain sequencing project: providing services to taxonomists for standard genome sequencing and annotation.</title>
        <authorList>
            <consortium name="The Broad Institute Genomics Platform"/>
            <consortium name="The Broad Institute Genome Sequencing Center for Infectious Disease"/>
            <person name="Wu L."/>
            <person name="Ma J."/>
        </authorList>
    </citation>
    <scope>NUCLEOTIDE SEQUENCE [LARGE SCALE GENOMIC DNA]</scope>
    <source>
        <strain evidence="7">CGMCC 1.15644</strain>
    </source>
</reference>
<dbReference type="EMBL" id="BMJO01000006">
    <property type="protein sequence ID" value="GGE65669.1"/>
    <property type="molecule type" value="Genomic_DNA"/>
</dbReference>
<protein>
    <submittedName>
        <fullName evidence="4">Anti-sigma factor</fullName>
    </submittedName>
    <submittedName>
        <fullName evidence="5">FecR family protein</fullName>
    </submittedName>
</protein>
<sequence>MKKENIKILFERYLEGKTNQEEEKIVLDYLADQTNENSEFHQVMEKVWDKQAKKTDHSAEAEQGLVQIWAKVEEREPKSHPLYAIFKYAAAIVVIISAALAWYTYQKVQKPAQIAITYFTKTTLKGEKVKLILPDSSIVYLSAGSKLIWPSRFQKGNHRNIRLEGEAFFEVKRDTTSPFVVHSGQMQTQVLGTSFNIYAYPQDHTFSVAVRTGKVSVSANSQGKMKQLSLLTPGMKLFYYLNKHNYSVGTERITDINSWIKNSFVFKDASLPNILKSLERYYNVNIELQSNQLSKCRFNATFSNKSINDVMEEIHIMSGKHIKYKIDTNTKTITVWGKGCQ</sequence>
<gene>
    <name evidence="5" type="ORF">EV200_106224</name>
    <name evidence="4" type="ORF">GCM10011413_35170</name>
</gene>
<dbReference type="EMBL" id="SLWO01000006">
    <property type="protein sequence ID" value="TCO22582.1"/>
    <property type="molecule type" value="Genomic_DNA"/>
</dbReference>
<dbReference type="Pfam" id="PF04773">
    <property type="entry name" value="FecR"/>
    <property type="match status" value="1"/>
</dbReference>
<dbReference type="Proteomes" id="UP000622648">
    <property type="component" value="Unassembled WGS sequence"/>
</dbReference>
<evidence type="ECO:0000313" key="4">
    <source>
        <dbReference type="EMBL" id="GGE65669.1"/>
    </source>
</evidence>
<reference evidence="4" key="4">
    <citation type="submission" date="2024-05" db="EMBL/GenBank/DDBJ databases">
        <authorList>
            <person name="Sun Q."/>
            <person name="Zhou Y."/>
        </authorList>
    </citation>
    <scope>NUCLEOTIDE SEQUENCE</scope>
    <source>
        <strain evidence="4">CGMCC 1.15644</strain>
    </source>
</reference>
<dbReference type="InterPro" id="IPR006860">
    <property type="entry name" value="FecR"/>
</dbReference>
<feature type="transmembrane region" description="Helical" evidence="1">
    <location>
        <begin position="85"/>
        <end position="105"/>
    </location>
</feature>
<evidence type="ECO:0000256" key="1">
    <source>
        <dbReference type="SAM" id="Phobius"/>
    </source>
</evidence>
<organism evidence="5 6">
    <name type="scientific">Pedobacter psychrotolerans</name>
    <dbReference type="NCBI Taxonomy" id="1843235"/>
    <lineage>
        <taxon>Bacteria</taxon>
        <taxon>Pseudomonadati</taxon>
        <taxon>Bacteroidota</taxon>
        <taxon>Sphingobacteriia</taxon>
        <taxon>Sphingobacteriales</taxon>
        <taxon>Sphingobacteriaceae</taxon>
        <taxon>Pedobacter</taxon>
    </lineage>
</organism>
<accession>A0A4V2RYX9</accession>
<feature type="domain" description="FecR protein" evidence="2">
    <location>
        <begin position="122"/>
        <end position="215"/>
    </location>
</feature>
<feature type="domain" description="Protein FecR C-terminal" evidence="3">
    <location>
        <begin position="264"/>
        <end position="333"/>
    </location>
</feature>
<dbReference type="Gene3D" id="3.55.50.30">
    <property type="match status" value="1"/>
</dbReference>
<reference evidence="4" key="1">
    <citation type="journal article" date="2014" name="Int. J. Syst. Evol. Microbiol.">
        <title>Complete genome of a new Firmicutes species belonging to the dominant human colonic microbiota ('Ruminococcus bicirculans') reveals two chromosomes and a selective capacity to utilize plant glucans.</title>
        <authorList>
            <consortium name="NISC Comparative Sequencing Program"/>
            <person name="Wegmann U."/>
            <person name="Louis P."/>
            <person name="Goesmann A."/>
            <person name="Henrissat B."/>
            <person name="Duncan S.H."/>
            <person name="Flint H.J."/>
        </authorList>
    </citation>
    <scope>NUCLEOTIDE SEQUENCE</scope>
    <source>
        <strain evidence="4">CGMCC 1.15644</strain>
    </source>
</reference>
<dbReference type="Pfam" id="PF16344">
    <property type="entry name" value="FecR_C"/>
    <property type="match status" value="1"/>
</dbReference>
<dbReference type="InterPro" id="IPR012373">
    <property type="entry name" value="Ferrdict_sens_TM"/>
</dbReference>
<evidence type="ECO:0000259" key="3">
    <source>
        <dbReference type="Pfam" id="PF16344"/>
    </source>
</evidence>
<name>A0A4V2RYX9_9SPHI</name>